<protein>
    <submittedName>
        <fullName evidence="1">Uncharacterized protein</fullName>
    </submittedName>
</protein>
<evidence type="ECO:0000313" key="2">
    <source>
        <dbReference type="Proteomes" id="UP000192247"/>
    </source>
</evidence>
<reference evidence="1 2" key="1">
    <citation type="journal article" date="2017" name="Gigascience">
        <title>Draft genome of the honey bee ectoparasitic mite, Tropilaelaps mercedesae, is shaped by the parasitic life history.</title>
        <authorList>
            <person name="Dong X."/>
            <person name="Armstrong S.D."/>
            <person name="Xia D."/>
            <person name="Makepeace B.L."/>
            <person name="Darby A.C."/>
            <person name="Kadowaki T."/>
        </authorList>
    </citation>
    <scope>NUCLEOTIDE SEQUENCE [LARGE SCALE GENOMIC DNA]</scope>
    <source>
        <strain evidence="1">Wuxi-XJTLU</strain>
    </source>
</reference>
<dbReference type="AlphaFoldDB" id="A0A1V9XGT5"/>
<dbReference type="EMBL" id="MNPL01011197">
    <property type="protein sequence ID" value="OQR72709.1"/>
    <property type="molecule type" value="Genomic_DNA"/>
</dbReference>
<sequence length="61" mass="6919">MAAPSILIKATVTTKKQKEGRRGIKSMATQAMTTNKEIVMKRSRKMEFCYQAVLVMTLKIK</sequence>
<comment type="caution">
    <text evidence="1">The sequence shown here is derived from an EMBL/GenBank/DDBJ whole genome shotgun (WGS) entry which is preliminary data.</text>
</comment>
<name>A0A1V9XGT5_9ACAR</name>
<gene>
    <name evidence="1" type="ORF">BIW11_03725</name>
</gene>
<dbReference type="Proteomes" id="UP000192247">
    <property type="component" value="Unassembled WGS sequence"/>
</dbReference>
<organism evidence="1 2">
    <name type="scientific">Tropilaelaps mercedesae</name>
    <dbReference type="NCBI Taxonomy" id="418985"/>
    <lineage>
        <taxon>Eukaryota</taxon>
        <taxon>Metazoa</taxon>
        <taxon>Ecdysozoa</taxon>
        <taxon>Arthropoda</taxon>
        <taxon>Chelicerata</taxon>
        <taxon>Arachnida</taxon>
        <taxon>Acari</taxon>
        <taxon>Parasitiformes</taxon>
        <taxon>Mesostigmata</taxon>
        <taxon>Gamasina</taxon>
        <taxon>Dermanyssoidea</taxon>
        <taxon>Laelapidae</taxon>
        <taxon>Tropilaelaps</taxon>
    </lineage>
</organism>
<dbReference type="InParanoid" id="A0A1V9XGT5"/>
<proteinExistence type="predicted"/>
<evidence type="ECO:0000313" key="1">
    <source>
        <dbReference type="EMBL" id="OQR72709.1"/>
    </source>
</evidence>
<keyword evidence="2" id="KW-1185">Reference proteome</keyword>
<accession>A0A1V9XGT5</accession>